<dbReference type="FunFam" id="3.30.70.1350:FF:000001">
    <property type="entry name" value="Metal tolerance protein 11"/>
    <property type="match status" value="1"/>
</dbReference>
<feature type="domain" description="Cation efflux protein cytoplasmic" evidence="13">
    <location>
        <begin position="313"/>
        <end position="378"/>
    </location>
</feature>
<reference evidence="17" key="2">
    <citation type="submission" date="2025-04" db="UniProtKB">
        <authorList>
            <consortium name="RefSeq"/>
        </authorList>
    </citation>
    <scope>IDENTIFICATION</scope>
    <source>
        <tissue evidence="17">Leaf</tissue>
    </source>
</reference>
<dbReference type="GeneID" id="109715986"/>
<dbReference type="SUPFAM" id="SSF161111">
    <property type="entry name" value="Cation efflux protein transmembrane domain-like"/>
    <property type="match status" value="1"/>
</dbReference>
<dbReference type="PANTHER" id="PTHR43840:SF2">
    <property type="entry name" value="METAL TOLERANCE PROTEIN 9"/>
    <property type="match status" value="1"/>
</dbReference>
<dbReference type="InterPro" id="IPR058533">
    <property type="entry name" value="Cation_efflux_TM"/>
</dbReference>
<keyword evidence="5" id="KW-0926">Vacuole</keyword>
<dbReference type="FunFam" id="1.20.1510.10:FF:000003">
    <property type="entry name" value="Metal tolerance protein 11"/>
    <property type="match status" value="1"/>
</dbReference>
<feature type="domain" description="Cation efflux protein transmembrane" evidence="12">
    <location>
        <begin position="107"/>
        <end position="297"/>
    </location>
</feature>
<comment type="subcellular location">
    <subcellularLocation>
        <location evidence="2">Vacuole membrane</location>
        <topology evidence="2">Multi-pass membrane protein</topology>
    </subcellularLocation>
</comment>
<gene>
    <name evidence="17" type="primary">LOC109715986</name>
    <name evidence="14" type="ORF">ACMD2_12571</name>
</gene>
<dbReference type="Proteomes" id="UP000515123">
    <property type="component" value="Linkage group 10"/>
</dbReference>
<feature type="region of interest" description="Disordered" evidence="10">
    <location>
        <begin position="1"/>
        <end position="21"/>
    </location>
</feature>
<dbReference type="InterPro" id="IPR050291">
    <property type="entry name" value="CDF_Transporter"/>
</dbReference>
<evidence type="ECO:0000256" key="10">
    <source>
        <dbReference type="SAM" id="MobiDB-lite"/>
    </source>
</evidence>
<evidence type="ECO:0000259" key="12">
    <source>
        <dbReference type="Pfam" id="PF01545"/>
    </source>
</evidence>
<sequence>MANADLRTEPAGSDRDEAAESEADAWRINIGDLRVPEGLDDQPFIARVFRRSHGKKKKIAKYYKKQESLLKGFTEMESINELGFLEGAPTEEDLKQLAKSERMAINISNFVNLLLFISKVLASVESKSLAVIASTLDSLLDLLSGVILWVTAYAMKNPNKYNYPIGKKRMQPVGIIVFASVMGTLGLQVLIESGRQLITKSHTTFDRTKEFWMVGSMASVTIVKFILMVYCRTFKNEIVRAYAQDHFFDVITNSIGLVTSLLAARYYWWMDPVGAILIALYTISTWAKTVLENVWTLVGKTAPSEFLTKLTYLIWNHHKEIKHIDTVRAYTFGTHYFVEVDIVLPGDMPLSQAHDIGEALQEKLEQLPEVERAFVHVDFEFTHRPEHKTEV</sequence>
<keyword evidence="7 11" id="KW-1133">Transmembrane helix</keyword>
<reference evidence="14 15" key="1">
    <citation type="journal article" date="2016" name="DNA Res.">
        <title>The draft genome of MD-2 pineapple using hybrid error correction of long reads.</title>
        <authorList>
            <person name="Redwan R.M."/>
            <person name="Saidin A."/>
            <person name="Kumar S.V."/>
        </authorList>
    </citation>
    <scope>NUCLEOTIDE SEQUENCE [LARGE SCALE GENOMIC DNA]</scope>
    <source>
        <strain evidence="15">cv. MD2</strain>
        <tissue evidence="14">Leaf</tissue>
    </source>
</reference>
<evidence type="ECO:0000256" key="5">
    <source>
        <dbReference type="ARBA" id="ARBA00022554"/>
    </source>
</evidence>
<keyword evidence="9 11" id="KW-0472">Membrane</keyword>
<dbReference type="InterPro" id="IPR027470">
    <property type="entry name" value="Cation_efflux_CTD"/>
</dbReference>
<dbReference type="NCBIfam" id="TIGR01297">
    <property type="entry name" value="CDF"/>
    <property type="match status" value="1"/>
</dbReference>
<feature type="compositionally biased region" description="Basic and acidic residues" evidence="10">
    <location>
        <begin position="1"/>
        <end position="18"/>
    </location>
</feature>
<dbReference type="OrthoDB" id="78296at2759"/>
<keyword evidence="4" id="KW-0813">Transport</keyword>
<evidence type="ECO:0000313" key="16">
    <source>
        <dbReference type="Proteomes" id="UP000515123"/>
    </source>
</evidence>
<dbReference type="InterPro" id="IPR036837">
    <property type="entry name" value="Cation_efflux_CTD_sf"/>
</dbReference>
<dbReference type="Gene3D" id="3.30.70.1350">
    <property type="entry name" value="Cation efflux protein, cytoplasmic domain"/>
    <property type="match status" value="1"/>
</dbReference>
<evidence type="ECO:0000256" key="2">
    <source>
        <dbReference type="ARBA" id="ARBA00004128"/>
    </source>
</evidence>
<dbReference type="GO" id="GO:0005774">
    <property type="term" value="C:vacuolar membrane"/>
    <property type="evidence" value="ECO:0007669"/>
    <property type="project" value="UniProtKB-SubCell"/>
</dbReference>
<feature type="transmembrane region" description="Helical" evidence="11">
    <location>
        <begin position="128"/>
        <end position="152"/>
    </location>
</feature>
<protein>
    <submittedName>
        <fullName evidence="14 17">Metal tolerance protein 7</fullName>
    </submittedName>
</protein>
<accession>A0A199UQV0</accession>
<evidence type="ECO:0000256" key="7">
    <source>
        <dbReference type="ARBA" id="ARBA00022989"/>
    </source>
</evidence>
<dbReference type="PANTHER" id="PTHR43840">
    <property type="entry name" value="MITOCHONDRIAL METAL TRANSPORTER 1-RELATED"/>
    <property type="match status" value="1"/>
</dbReference>
<evidence type="ECO:0000256" key="9">
    <source>
        <dbReference type="ARBA" id="ARBA00023136"/>
    </source>
</evidence>
<comment type="function">
    <text evidence="1">Involved in sequestration of excess metal in the cytoplasm into vacuoles to maintain metal homeostasis.</text>
</comment>
<evidence type="ECO:0000313" key="14">
    <source>
        <dbReference type="EMBL" id="OAY67129.1"/>
    </source>
</evidence>
<dbReference type="InterPro" id="IPR002524">
    <property type="entry name" value="Cation_efflux"/>
</dbReference>
<dbReference type="Pfam" id="PF16916">
    <property type="entry name" value="ZT_dimer"/>
    <property type="match status" value="1"/>
</dbReference>
<dbReference type="Gramene" id="Aco026527.1.mrna1">
    <property type="protein sequence ID" value="Aco026527.1.mrna1"/>
    <property type="gene ID" value="Aco026527.1.path1"/>
</dbReference>
<feature type="transmembrane region" description="Helical" evidence="11">
    <location>
        <begin position="250"/>
        <end position="268"/>
    </location>
</feature>
<dbReference type="GO" id="GO:0008324">
    <property type="term" value="F:monoatomic cation transmembrane transporter activity"/>
    <property type="evidence" value="ECO:0007669"/>
    <property type="project" value="InterPro"/>
</dbReference>
<dbReference type="AlphaFoldDB" id="A0A199UQV0"/>
<feature type="transmembrane region" description="Helical" evidence="11">
    <location>
        <begin position="103"/>
        <end position="122"/>
    </location>
</feature>
<dbReference type="EMBL" id="LSRQ01005666">
    <property type="protein sequence ID" value="OAY67129.1"/>
    <property type="molecule type" value="Genomic_DNA"/>
</dbReference>
<organism evidence="14 15">
    <name type="scientific">Ananas comosus</name>
    <name type="common">Pineapple</name>
    <name type="synonym">Ananas ananas</name>
    <dbReference type="NCBI Taxonomy" id="4615"/>
    <lineage>
        <taxon>Eukaryota</taxon>
        <taxon>Viridiplantae</taxon>
        <taxon>Streptophyta</taxon>
        <taxon>Embryophyta</taxon>
        <taxon>Tracheophyta</taxon>
        <taxon>Spermatophyta</taxon>
        <taxon>Magnoliopsida</taxon>
        <taxon>Liliopsida</taxon>
        <taxon>Poales</taxon>
        <taxon>Bromeliaceae</taxon>
        <taxon>Bromelioideae</taxon>
        <taxon>Ananas</taxon>
    </lineage>
</organism>
<dbReference type="InterPro" id="IPR027469">
    <property type="entry name" value="Cation_efflux_TMD_sf"/>
</dbReference>
<keyword evidence="16" id="KW-1185">Reference proteome</keyword>
<name>A0A199UQV0_ANACO</name>
<dbReference type="SUPFAM" id="SSF160240">
    <property type="entry name" value="Cation efflux protein cytoplasmic domain-like"/>
    <property type="match status" value="1"/>
</dbReference>
<dbReference type="Pfam" id="PF01545">
    <property type="entry name" value="Cation_efflux"/>
    <property type="match status" value="1"/>
</dbReference>
<evidence type="ECO:0000256" key="11">
    <source>
        <dbReference type="SAM" id="Phobius"/>
    </source>
</evidence>
<evidence type="ECO:0000256" key="1">
    <source>
        <dbReference type="ARBA" id="ARBA00003168"/>
    </source>
</evidence>
<evidence type="ECO:0000259" key="13">
    <source>
        <dbReference type="Pfam" id="PF16916"/>
    </source>
</evidence>
<keyword evidence="6 11" id="KW-0812">Transmembrane</keyword>
<evidence type="ECO:0000256" key="6">
    <source>
        <dbReference type="ARBA" id="ARBA00022692"/>
    </source>
</evidence>
<dbReference type="Proteomes" id="UP000092600">
    <property type="component" value="Unassembled WGS sequence"/>
</dbReference>
<comment type="similarity">
    <text evidence="3">Belongs to the cation diffusion facilitator (CDF) transporter (TC 2.A.4) family. SLC30A subfamily.</text>
</comment>
<feature type="transmembrane region" description="Helical" evidence="11">
    <location>
        <begin position="173"/>
        <end position="191"/>
    </location>
</feature>
<keyword evidence="8" id="KW-0406">Ion transport</keyword>
<dbReference type="STRING" id="4615.A0A199UQV0"/>
<dbReference type="Gene3D" id="1.20.1510.10">
    <property type="entry name" value="Cation efflux protein transmembrane domain"/>
    <property type="match status" value="1"/>
</dbReference>
<evidence type="ECO:0000256" key="8">
    <source>
        <dbReference type="ARBA" id="ARBA00023065"/>
    </source>
</evidence>
<dbReference type="RefSeq" id="XP_020096837.1">
    <property type="nucleotide sequence ID" value="XM_020241248.1"/>
</dbReference>
<proteinExistence type="inferred from homology"/>
<evidence type="ECO:0000256" key="4">
    <source>
        <dbReference type="ARBA" id="ARBA00022448"/>
    </source>
</evidence>
<evidence type="ECO:0000313" key="17">
    <source>
        <dbReference type="RefSeq" id="XP_020096837.1"/>
    </source>
</evidence>
<evidence type="ECO:0000313" key="15">
    <source>
        <dbReference type="Proteomes" id="UP000092600"/>
    </source>
</evidence>
<feature type="transmembrane region" description="Helical" evidence="11">
    <location>
        <begin position="211"/>
        <end position="230"/>
    </location>
</feature>
<evidence type="ECO:0000256" key="3">
    <source>
        <dbReference type="ARBA" id="ARBA00008873"/>
    </source>
</evidence>